<proteinExistence type="predicted"/>
<dbReference type="InterPro" id="IPR022105">
    <property type="entry name" value="DUF3645"/>
</dbReference>
<dbReference type="RefSeq" id="XP_007776572.1">
    <property type="nucleotide sequence ID" value="XM_007778382.1"/>
</dbReference>
<dbReference type="EMBL" id="JH767555">
    <property type="protein sequence ID" value="EON61255.1"/>
    <property type="molecule type" value="Genomic_DNA"/>
</dbReference>
<keyword evidence="4" id="KW-0833">Ubl conjugation pathway</keyword>
<dbReference type="InterPro" id="IPR022099">
    <property type="entry name" value="DUF3638"/>
</dbReference>
<gene>
    <name evidence="11" type="ORF">W97_00468</name>
</gene>
<dbReference type="InterPro" id="IPR046541">
    <property type="entry name" value="DUF6606"/>
</dbReference>
<dbReference type="STRING" id="1168221.R7YH70"/>
<keyword evidence="6" id="KW-0788">Thiol protease</keyword>
<evidence type="ECO:0000259" key="10">
    <source>
        <dbReference type="Pfam" id="PF20255"/>
    </source>
</evidence>
<dbReference type="Pfam" id="PF12359">
    <property type="entry name" value="DUF3645"/>
    <property type="match status" value="1"/>
</dbReference>
<name>R7YH70_CONA1</name>
<feature type="region of interest" description="Disordered" evidence="7">
    <location>
        <begin position="1810"/>
        <end position="1836"/>
    </location>
</feature>
<dbReference type="Proteomes" id="UP000016924">
    <property type="component" value="Unassembled WGS sequence"/>
</dbReference>
<evidence type="ECO:0000313" key="12">
    <source>
        <dbReference type="Proteomes" id="UP000016924"/>
    </source>
</evidence>
<evidence type="ECO:0000256" key="7">
    <source>
        <dbReference type="SAM" id="MobiDB-lite"/>
    </source>
</evidence>
<evidence type="ECO:0000256" key="4">
    <source>
        <dbReference type="ARBA" id="ARBA00022786"/>
    </source>
</evidence>
<keyword evidence="12" id="KW-1185">Reference proteome</keyword>
<dbReference type="PANTHER" id="PTHR13367:SF32">
    <property type="entry name" value="DUF6606 DOMAIN-CONTAINING PROTEIN"/>
    <property type="match status" value="1"/>
</dbReference>
<evidence type="ECO:0000259" key="9">
    <source>
        <dbReference type="Pfam" id="PF12359"/>
    </source>
</evidence>
<protein>
    <recommendedName>
        <fullName evidence="2">ubiquitinyl hydrolase 1</fullName>
        <ecNumber evidence="2">3.4.19.12</ecNumber>
    </recommendedName>
</protein>
<dbReference type="GeneID" id="19897779"/>
<dbReference type="SUPFAM" id="SSF52540">
    <property type="entry name" value="P-loop containing nucleoside triphosphate hydrolases"/>
    <property type="match status" value="1"/>
</dbReference>
<feature type="region of interest" description="Disordered" evidence="7">
    <location>
        <begin position="2507"/>
        <end position="2537"/>
    </location>
</feature>
<dbReference type="OMA" id="CIIPMVA"/>
<dbReference type="EC" id="3.4.19.12" evidence="2"/>
<comment type="catalytic activity">
    <reaction evidence="1">
        <text>Thiol-dependent hydrolysis of ester, thioester, amide, peptide and isopeptide bonds formed by the C-terminal Gly of ubiquitin (a 76-residue protein attached to proteins as an intracellular targeting signal).</text>
        <dbReference type="EC" id="3.4.19.12"/>
    </reaction>
</comment>
<evidence type="ECO:0000256" key="1">
    <source>
        <dbReference type="ARBA" id="ARBA00000707"/>
    </source>
</evidence>
<dbReference type="GO" id="GO:0004843">
    <property type="term" value="F:cysteine-type deubiquitinase activity"/>
    <property type="evidence" value="ECO:0007669"/>
    <property type="project" value="UniProtKB-EC"/>
</dbReference>
<accession>R7YH70</accession>
<dbReference type="InterPro" id="IPR051346">
    <property type="entry name" value="OTU_Deubiquitinase"/>
</dbReference>
<organism evidence="11 12">
    <name type="scientific">Coniosporium apollinis (strain CBS 100218)</name>
    <name type="common">Rock-inhabiting black yeast</name>
    <dbReference type="NCBI Taxonomy" id="1168221"/>
    <lineage>
        <taxon>Eukaryota</taxon>
        <taxon>Fungi</taxon>
        <taxon>Dikarya</taxon>
        <taxon>Ascomycota</taxon>
        <taxon>Pezizomycotina</taxon>
        <taxon>Dothideomycetes</taxon>
        <taxon>Dothideomycetes incertae sedis</taxon>
        <taxon>Coniosporium</taxon>
    </lineage>
</organism>
<evidence type="ECO:0000256" key="6">
    <source>
        <dbReference type="ARBA" id="ARBA00022807"/>
    </source>
</evidence>
<dbReference type="GO" id="GO:0006508">
    <property type="term" value="P:proteolysis"/>
    <property type="evidence" value="ECO:0007669"/>
    <property type="project" value="UniProtKB-KW"/>
</dbReference>
<evidence type="ECO:0000259" key="8">
    <source>
        <dbReference type="Pfam" id="PF12340"/>
    </source>
</evidence>
<dbReference type="eggNOG" id="ENOG502QUFK">
    <property type="taxonomic scope" value="Eukaryota"/>
</dbReference>
<evidence type="ECO:0000313" key="11">
    <source>
        <dbReference type="EMBL" id="EON61255.1"/>
    </source>
</evidence>
<keyword evidence="5" id="KW-0378">Hydrolase</keyword>
<feature type="domain" description="DUF3645" evidence="9">
    <location>
        <begin position="2371"/>
        <end position="2403"/>
    </location>
</feature>
<sequence length="3218" mass="364059">MAELLESLFNHVALPSRLPGKQDTRIEQIEQALTDRISEASRALGHLTNEKFRDQWSCLRRSLQACKTVNAGGKVSKTSLLTELRGLERNDFLIVHVTEQNAGLLVRRDTGAQGEIVVFEAFEASPLSDSVLASETALQWDFPGCAVAVPLSEFMDSSFQDSLATFLEQASTESIKRFAARTNKAGSSIFESRGTADPSLITQMLITLLEVNGYPLSPTLLRKRVRDDVCWTDGAEKPWRRCPFWLVLRVGIQRHLCTQLGEVGRVLYKFLICLVLAHLLDDALGHLTPESLTFLKSKLCRRLVKLEVDKDRASPSSRTVYDHMFTILRPVFSKTVQNATERIGALWSDCKKAMRRPILPIPYRADQRDLYLTLPNSGSYLQQILTTPLYGPSGPARVFQSPNTLRGFAHRYFALSELEEDLERSRTAIEGVETSSHDQCIRLARQIDTYLNTVADAYDTNPEQKSVMLLTVMELWVMMDECAVKSFKLLESYNPGFPPEILDVLQLSQLQDLIRLQKIQMHLQERRKKCQHTRCTIFDDPIKGCFAERFFDESDKLQRLQQRIETAAELARSVKEQEWQQLSAQYERLAKAIAESSCMFTMDEYLPSRNVHDDKQCTKCFLQRKAWRMRIKVHEHPLPSNPVHAKAAVLEIGCPNSFAAYRDSTWRLLSTLARPKVMESFEPRVLLRQYSELEPFLNNTVCNVSLASTTKSFLGSHYASVRFPVGLDNVCLPNGLKLGYFDSVAKVWPARQAHKPTFAHHCQGTLPASSLFSSLQFSPDFAVDANGPSSYEIVASQSKCPLGLNVHEFMAYQALFSGKHRRWPAILIELGSSNLNFSTEATAVLMSQLALQAGPADQADPLRAVHKVLRDAAFCRRLVDQLGQRLDGISSNWRETHCMEMLVSLILRLASLATESAILDAAVGLVEKARAVTLQWIGLLRAEIHTATDAETSRRCSKYAFWAALLCRRTFTLHTQNNQNLPPTALSHFIECSITLQDNLVDNPTSLPRSLRNALIRDLKVVHRMRFVLRRSVEASPDSLMAAIKRVWPEPEGSPPRSSDELEFLPNEWWIQTRVGATQQIAQQTIHYHLLEGHLFVDGRPLGKLPAEYRKSMVLHELFGDQTLLTFPSALPGMTYVLAICMYGHQIHVGFRDGELIVRALANGTVLELIPREVFIGPSSFDLPASLVDDCVHWLDLRTGIMEIRKKPHIWTYKGSNWLVNVHTREGFRRTVSLVDPQSPAFQRIARLFDRFEYRKYLTVFQPATRRLTVELRRLELTFTVNRKNLLESSQLRSEIDPNQDAGTWYGLDSKLVLRDTTNPGLRSIIVPFGSIRYKRRGIHVAVEVMNGGSYGRFTINDVLGRLDCPAEPRLLYLKAQFHAYTSFILPDPLTGRTGTEESLHCLKSGYCQPWTPLKFGPYQSLIWMAKLTPKRMYYPRDMTVMQQVTWDEQLTTTIQHDKFRPIVEEICRKSAQLSIFAAQKVDELSSLERPGDTHLLERAYLRRSLYERPNSELHHSRQTGPELPYDARDRCWTSQGRLNVFESTSLIRNWSSEMPAVPDLAGILETWPTIGGYDRSFDKVLLSDRLSLQLDLEWGSLVKLCYAAEPKDKFKLMFLFAAISFCLDIDMDLVRTLLAFAVLEDLKKLTPPTWPSYIQFRRNQIPHISYLLQLMKGCCVPYPGDERDTFEFSLSAKQRRKFEAAELTHERQVENDCKAIAQFLLEQWPCPEPTLEGFSGAVLVDLAQAMQLIRPEWERLYHNMELSRHIQDVQLVLYQHRSEKKFEPPKISVETQEVFPTRCRGGEFPLLSRDLLRKTGPDSPGEMPTQSTRNDSPHLDKNLHQALTEISNDQPPLSLPEPARKLQVRADPPACREFQELESIINGIMDSQSTVRQQYGRDLMQSLNTLKTLRSTKEQAEASFQPTMLAAEIFKVRQALNQQFGQLYTAFERDDACTQWLQQGGLWPCITPVTLLEQLRSTAGCVFGDRMKEALVAYATSITALQRLLRLKDAHEKGNAQRLAEERKNVGHSNWQPRNHLDWLLLEIDANILIRPEQVDVALATISPASESNSVLQMNMGQGKTSCIMPMVAAVLADTKRLHRVVVPKALLLQTAQLLQARLGGLLGREVRHVPFSRKTPTDSDTIKEFYNIHREMLKASGLMIALPEHILSFMLSGLQRLSDGRISEANQTMKVYAWMRNTCRDVLDECDVTLAVRTQLIYPSGSQITVDGHPHRWQIAEALLELVGGHLWNLQTEFPQSIEVVRKDGGGFPVVFFLRTDVEDALVVRLVNDICNGQISVIPTRECTKSDRLAIKQFISGAKVRQGIAERINRMFPDKPAAKQSLYLLRGLLVHRILLLTLKKRWNVQYGLHPNRDPIAVPFHAKGVPSEQAEWGHPDVAILFTCLAFYYGGLLVAQLRQSLEHLLKSDDPSNEYDRWINSAKALPGALQDWNAVNVDDEAQLIEIWKHVRYDVVVIDYFLNNFVFPKHAKQFQMKLQASGWDIPLLPPADKTPSRPQTSKGRGGGSQALTTGFSGTNDNRTMLPLTIRQQDLPRLSHTNAEVLTYLLKSQSRQYVLVADGDGRRLSELDLLKGITKMEIRILIDAGAQILEMDNLSLVKAWLDVCYEAPAAVFFDNENKAIVRYRHGLHVPLLASPFADNLDGCLVYLDEAHTRGTDLKLPMNARGALTLGLGQTKDHTVQAAMRLRQLATTQSVCFFAPPEVHQSILDLCKKKSGDPVDSYDVIRWLLEQTCDGIEQLQPLYFSQGADFCRRTEATSENPDSLVDKDQRDAYLNALRQVEKQTLEQLYKPKTLAKPTKRINSSSPGIAAYMKELNTRRKAFQDAGGAVHGSTLQEVEQEREVAHEVEAVREVQKPVHYSALSFPGLHRDIAGFVQTGRLAAGFAGYEQAFVTLRRTALGIKNGINGGATASRLYVSSEFTKTIKLTQHRPNDNFLRPVNWILWSSVTETAILVTPEEAELIIPLVYQNQKSPTHLLTYSAPVTRKMLHFNSLDYYAMPGLPADWQAPMWLKVELGIFAGRLYFEYDEYDELRKFLGLHDAAALPGETTADAAAPAELDGTNEPVDDAVDEKETNSAAGQLQSFTNKPLSFLQEWLAVRRKGQEFVHTPMGYVCQGKSLTEKHPFFSRVTDDGPARSAAVVMARDQGKEVTDTCSVDEDDSFHEDMDGGDADCDEGEDEDVIFDQDDPYDNGDLYDEE</sequence>
<evidence type="ECO:0000256" key="5">
    <source>
        <dbReference type="ARBA" id="ARBA00022801"/>
    </source>
</evidence>
<dbReference type="HOGENOM" id="CLU_000211_1_0_1"/>
<keyword evidence="3" id="KW-0645">Protease</keyword>
<dbReference type="Pfam" id="PF20255">
    <property type="entry name" value="DUF6606"/>
    <property type="match status" value="1"/>
</dbReference>
<feature type="region of interest" description="Disordered" evidence="7">
    <location>
        <begin position="3169"/>
        <end position="3218"/>
    </location>
</feature>
<evidence type="ECO:0000256" key="2">
    <source>
        <dbReference type="ARBA" id="ARBA00012759"/>
    </source>
</evidence>
<feature type="domain" description="DUF6606" evidence="10">
    <location>
        <begin position="8"/>
        <end position="281"/>
    </location>
</feature>
<feature type="domain" description="DUF3638" evidence="8">
    <location>
        <begin position="2029"/>
        <end position="2252"/>
    </location>
</feature>
<reference evidence="12" key="1">
    <citation type="submission" date="2012-06" db="EMBL/GenBank/DDBJ databases">
        <title>The genome sequence of Coniosporium apollinis CBS 100218.</title>
        <authorList>
            <consortium name="The Broad Institute Genome Sequencing Platform"/>
            <person name="Cuomo C."/>
            <person name="Gorbushina A."/>
            <person name="Noack S."/>
            <person name="Walker B."/>
            <person name="Young S.K."/>
            <person name="Zeng Q."/>
            <person name="Gargeya S."/>
            <person name="Fitzgerald M."/>
            <person name="Haas B."/>
            <person name="Abouelleil A."/>
            <person name="Alvarado L."/>
            <person name="Arachchi H.M."/>
            <person name="Berlin A.M."/>
            <person name="Chapman S.B."/>
            <person name="Goldberg J."/>
            <person name="Griggs A."/>
            <person name="Gujja S."/>
            <person name="Hansen M."/>
            <person name="Howarth C."/>
            <person name="Imamovic A."/>
            <person name="Larimer J."/>
            <person name="McCowan C."/>
            <person name="Montmayeur A."/>
            <person name="Murphy C."/>
            <person name="Neiman D."/>
            <person name="Pearson M."/>
            <person name="Priest M."/>
            <person name="Roberts A."/>
            <person name="Saif S."/>
            <person name="Shea T."/>
            <person name="Sisk P."/>
            <person name="Sykes S."/>
            <person name="Wortman J."/>
            <person name="Nusbaum C."/>
            <person name="Birren B."/>
        </authorList>
    </citation>
    <scope>NUCLEOTIDE SEQUENCE [LARGE SCALE GENOMIC DNA]</scope>
    <source>
        <strain evidence="12">CBS 100218</strain>
    </source>
</reference>
<feature type="compositionally biased region" description="Polar residues" evidence="7">
    <location>
        <begin position="2527"/>
        <end position="2537"/>
    </location>
</feature>
<feature type="compositionally biased region" description="Acidic residues" evidence="7">
    <location>
        <begin position="3175"/>
        <end position="3218"/>
    </location>
</feature>
<dbReference type="Pfam" id="PF12340">
    <property type="entry name" value="DUF3638"/>
    <property type="match status" value="1"/>
</dbReference>
<dbReference type="PANTHER" id="PTHR13367">
    <property type="entry name" value="UBIQUITIN THIOESTERASE"/>
    <property type="match status" value="1"/>
</dbReference>
<dbReference type="InterPro" id="IPR027417">
    <property type="entry name" value="P-loop_NTPase"/>
</dbReference>
<evidence type="ECO:0000256" key="3">
    <source>
        <dbReference type="ARBA" id="ARBA00022670"/>
    </source>
</evidence>
<dbReference type="OrthoDB" id="3182339at2759"/>